<gene>
    <name evidence="2" type="ORF">F2P81_022324</name>
</gene>
<dbReference type="AlphaFoldDB" id="A0A6A4RTZ2"/>
<accession>A0A6A4RTZ2</accession>
<sequence>MTALPKPRVCNRCCFKGLEITEGKKRASLTQLYQKVPRTCSRCGGLHHHSGSESDVNNSPPPGNGSVDVTVLTILADQFHTAVKTKSGHVKAAVLCKALFGNIKMFLRALVFGHNDNISLQMAGPFKSSTEINGNSSDSQQSGTRSQKEHQQSSIAKRQNM</sequence>
<feature type="compositionally biased region" description="Polar residues" evidence="1">
    <location>
        <begin position="152"/>
        <end position="161"/>
    </location>
</feature>
<comment type="caution">
    <text evidence="2">The sequence shown here is derived from an EMBL/GenBank/DDBJ whole genome shotgun (WGS) entry which is preliminary data.</text>
</comment>
<protein>
    <submittedName>
        <fullName evidence="2">Uncharacterized protein</fullName>
    </submittedName>
</protein>
<evidence type="ECO:0000313" key="2">
    <source>
        <dbReference type="EMBL" id="KAF0025443.1"/>
    </source>
</evidence>
<feature type="region of interest" description="Disordered" evidence="1">
    <location>
        <begin position="129"/>
        <end position="161"/>
    </location>
</feature>
<feature type="compositionally biased region" description="Polar residues" evidence="1">
    <location>
        <begin position="129"/>
        <end position="145"/>
    </location>
</feature>
<evidence type="ECO:0000313" key="3">
    <source>
        <dbReference type="Proteomes" id="UP000438429"/>
    </source>
</evidence>
<feature type="region of interest" description="Disordered" evidence="1">
    <location>
        <begin position="44"/>
        <end position="64"/>
    </location>
</feature>
<dbReference type="Proteomes" id="UP000438429">
    <property type="component" value="Unassembled WGS sequence"/>
</dbReference>
<proteinExistence type="predicted"/>
<organism evidence="2 3">
    <name type="scientific">Scophthalmus maximus</name>
    <name type="common">Turbot</name>
    <name type="synonym">Psetta maxima</name>
    <dbReference type="NCBI Taxonomy" id="52904"/>
    <lineage>
        <taxon>Eukaryota</taxon>
        <taxon>Metazoa</taxon>
        <taxon>Chordata</taxon>
        <taxon>Craniata</taxon>
        <taxon>Vertebrata</taxon>
        <taxon>Euteleostomi</taxon>
        <taxon>Actinopterygii</taxon>
        <taxon>Neopterygii</taxon>
        <taxon>Teleostei</taxon>
        <taxon>Neoteleostei</taxon>
        <taxon>Acanthomorphata</taxon>
        <taxon>Carangaria</taxon>
        <taxon>Pleuronectiformes</taxon>
        <taxon>Pleuronectoidei</taxon>
        <taxon>Scophthalmidae</taxon>
        <taxon>Scophthalmus</taxon>
    </lineage>
</organism>
<evidence type="ECO:0000256" key="1">
    <source>
        <dbReference type="SAM" id="MobiDB-lite"/>
    </source>
</evidence>
<dbReference type="EMBL" id="VEVO01000020">
    <property type="protein sequence ID" value="KAF0025443.1"/>
    <property type="molecule type" value="Genomic_DNA"/>
</dbReference>
<name>A0A6A4RTZ2_SCOMX</name>
<reference evidence="2 3" key="1">
    <citation type="submission" date="2019-06" db="EMBL/GenBank/DDBJ databases">
        <title>Draft genomes of female and male turbot (Scophthalmus maximus).</title>
        <authorList>
            <person name="Xu H."/>
            <person name="Xu X.-W."/>
            <person name="Shao C."/>
            <person name="Chen S."/>
        </authorList>
    </citation>
    <scope>NUCLEOTIDE SEQUENCE [LARGE SCALE GENOMIC DNA]</scope>
    <source>
        <strain evidence="2">Ysfricsl-2016a</strain>
        <tissue evidence="2">Blood</tissue>
    </source>
</reference>